<evidence type="ECO:0000256" key="1">
    <source>
        <dbReference type="SAM" id="MobiDB-lite"/>
    </source>
</evidence>
<dbReference type="Proteomes" id="UP000321230">
    <property type="component" value="Unassembled WGS sequence"/>
</dbReference>
<gene>
    <name evidence="2" type="ORF">GWA01_11530</name>
</gene>
<evidence type="ECO:0000313" key="3">
    <source>
        <dbReference type="Proteomes" id="UP000321230"/>
    </source>
</evidence>
<organism evidence="2 3">
    <name type="scientific">Gluconobacter wancherniae NBRC 103581</name>
    <dbReference type="NCBI Taxonomy" id="656744"/>
    <lineage>
        <taxon>Bacteria</taxon>
        <taxon>Pseudomonadati</taxon>
        <taxon>Pseudomonadota</taxon>
        <taxon>Alphaproteobacteria</taxon>
        <taxon>Acetobacterales</taxon>
        <taxon>Acetobacteraceae</taxon>
        <taxon>Gluconobacter</taxon>
    </lineage>
</organism>
<dbReference type="RefSeq" id="WP_146794838.1">
    <property type="nucleotide sequence ID" value="NZ_BARC01000011.1"/>
</dbReference>
<sequence>MTSPSLNQNPTNENDETIQDVLSSIRRILHEDPSQKPADKNDDEELTLDSSMMVSPPTSATPSPQKDPETAHQDELMGAGTMAAAERSLDALHAAFNERRARNGMQISSDTVVSSAGGMTIENMVRAEVREMVRTWLDAHLPSMVEILVRSEIAKLRPRD</sequence>
<protein>
    <recommendedName>
        <fullName evidence="4">DUF2497 domain-containing protein</fullName>
    </recommendedName>
</protein>
<feature type="compositionally biased region" description="Basic and acidic residues" evidence="1">
    <location>
        <begin position="28"/>
        <end position="40"/>
    </location>
</feature>
<keyword evidence="3" id="KW-1185">Reference proteome</keyword>
<dbReference type="EMBL" id="BJUZ01000001">
    <property type="protein sequence ID" value="GEK93383.1"/>
    <property type="molecule type" value="Genomic_DNA"/>
</dbReference>
<dbReference type="OrthoDB" id="7189469at2"/>
<feature type="compositionally biased region" description="Polar residues" evidence="1">
    <location>
        <begin position="48"/>
        <end position="64"/>
    </location>
</feature>
<name>A0A511B1A0_9PROT</name>
<reference evidence="2 3" key="1">
    <citation type="submission" date="2019-07" db="EMBL/GenBank/DDBJ databases">
        <title>Whole genome shotgun sequence of Gluconobacter wancherniae NBRC 103581.</title>
        <authorList>
            <person name="Hosoyama A."/>
            <person name="Uohara A."/>
            <person name="Ohji S."/>
            <person name="Ichikawa N."/>
        </authorList>
    </citation>
    <scope>NUCLEOTIDE SEQUENCE [LARGE SCALE GENOMIC DNA]</scope>
    <source>
        <strain evidence="2 3">NBRC 103581</strain>
    </source>
</reference>
<comment type="caution">
    <text evidence="2">The sequence shown here is derived from an EMBL/GenBank/DDBJ whole genome shotgun (WGS) entry which is preliminary data.</text>
</comment>
<dbReference type="InterPro" id="IPR019632">
    <property type="entry name" value="DUF2497"/>
</dbReference>
<proteinExistence type="predicted"/>
<evidence type="ECO:0000313" key="2">
    <source>
        <dbReference type="EMBL" id="GEK93383.1"/>
    </source>
</evidence>
<accession>A0A511B1A0</accession>
<dbReference type="AlphaFoldDB" id="A0A511B1A0"/>
<evidence type="ECO:0008006" key="4">
    <source>
        <dbReference type="Google" id="ProtNLM"/>
    </source>
</evidence>
<feature type="compositionally biased region" description="Basic and acidic residues" evidence="1">
    <location>
        <begin position="66"/>
        <end position="75"/>
    </location>
</feature>
<feature type="region of interest" description="Disordered" evidence="1">
    <location>
        <begin position="28"/>
        <end position="80"/>
    </location>
</feature>
<dbReference type="Pfam" id="PF10691">
    <property type="entry name" value="DUF2497"/>
    <property type="match status" value="1"/>
</dbReference>